<keyword evidence="5 6" id="KW-0472">Membrane</keyword>
<evidence type="ECO:0000256" key="3">
    <source>
        <dbReference type="ARBA" id="ARBA00022692"/>
    </source>
</evidence>
<evidence type="ECO:0000256" key="6">
    <source>
        <dbReference type="RuleBase" id="RU368066"/>
    </source>
</evidence>
<evidence type="ECO:0000256" key="7">
    <source>
        <dbReference type="SAM" id="MobiDB-lite"/>
    </source>
</evidence>
<dbReference type="eggNOG" id="KOG1362">
    <property type="taxonomic scope" value="Eukaryota"/>
</dbReference>
<feature type="region of interest" description="Disordered" evidence="7">
    <location>
        <begin position="1"/>
        <end position="43"/>
    </location>
</feature>
<evidence type="ECO:0000256" key="2">
    <source>
        <dbReference type="ARBA" id="ARBA00007168"/>
    </source>
</evidence>
<feature type="transmembrane region" description="Helical" evidence="6">
    <location>
        <begin position="161"/>
        <end position="183"/>
    </location>
</feature>
<feature type="transmembrane region" description="Helical" evidence="6">
    <location>
        <begin position="67"/>
        <end position="91"/>
    </location>
</feature>
<feature type="transmembrane region" description="Helical" evidence="6">
    <location>
        <begin position="190"/>
        <end position="208"/>
    </location>
</feature>
<dbReference type="Pfam" id="PF04515">
    <property type="entry name" value="Choline_transpo"/>
    <property type="match status" value="1"/>
</dbReference>
<dbReference type="GO" id="GO:0005886">
    <property type="term" value="C:plasma membrane"/>
    <property type="evidence" value="ECO:0007669"/>
    <property type="project" value="UniProtKB-SubCell"/>
</dbReference>
<feature type="transmembrane region" description="Helical" evidence="6">
    <location>
        <begin position="256"/>
        <end position="279"/>
    </location>
</feature>
<dbReference type="OMA" id="IHWIVEA"/>
<dbReference type="GO" id="GO:0022857">
    <property type="term" value="F:transmembrane transporter activity"/>
    <property type="evidence" value="ECO:0007669"/>
    <property type="project" value="UniProtKB-UniRule"/>
</dbReference>
<organism evidence="8 9">
    <name type="scientific">Thalassiosira oceanica</name>
    <name type="common">Marine diatom</name>
    <dbReference type="NCBI Taxonomy" id="159749"/>
    <lineage>
        <taxon>Eukaryota</taxon>
        <taxon>Sar</taxon>
        <taxon>Stramenopiles</taxon>
        <taxon>Ochrophyta</taxon>
        <taxon>Bacillariophyta</taxon>
        <taxon>Coscinodiscophyceae</taxon>
        <taxon>Thalassiosirophycidae</taxon>
        <taxon>Thalassiosirales</taxon>
        <taxon>Thalassiosiraceae</taxon>
        <taxon>Thalassiosira</taxon>
    </lineage>
</organism>
<comment type="caution">
    <text evidence="8">The sequence shown here is derived from an EMBL/GenBank/DDBJ whole genome shotgun (WGS) entry which is preliminary data.</text>
</comment>
<evidence type="ECO:0000256" key="4">
    <source>
        <dbReference type="ARBA" id="ARBA00022989"/>
    </source>
</evidence>
<comment type="subcellular location">
    <subcellularLocation>
        <location evidence="6">Cell membrane</location>
        <topology evidence="6">Multi-pass membrane protein</topology>
    </subcellularLocation>
    <subcellularLocation>
        <location evidence="1">Membrane</location>
        <topology evidence="1">Multi-pass membrane protein</topology>
    </subcellularLocation>
</comment>
<evidence type="ECO:0000313" key="9">
    <source>
        <dbReference type="Proteomes" id="UP000266841"/>
    </source>
</evidence>
<evidence type="ECO:0000256" key="5">
    <source>
        <dbReference type="ARBA" id="ARBA00023136"/>
    </source>
</evidence>
<dbReference type="OrthoDB" id="44736at2759"/>
<dbReference type="PANTHER" id="PTHR12385">
    <property type="entry name" value="CHOLINE TRANSPORTER-LIKE (SLC FAMILY 44)"/>
    <property type="match status" value="1"/>
</dbReference>
<keyword evidence="3 6" id="KW-0812">Transmembrane</keyword>
<reference evidence="8 9" key="1">
    <citation type="journal article" date="2012" name="Genome Biol.">
        <title>Genome and low-iron response of an oceanic diatom adapted to chronic iron limitation.</title>
        <authorList>
            <person name="Lommer M."/>
            <person name="Specht M."/>
            <person name="Roy A.S."/>
            <person name="Kraemer L."/>
            <person name="Andreson R."/>
            <person name="Gutowska M.A."/>
            <person name="Wolf J."/>
            <person name="Bergner S.V."/>
            <person name="Schilhabel M.B."/>
            <person name="Klostermeier U.C."/>
            <person name="Beiko R.G."/>
            <person name="Rosenstiel P."/>
            <person name="Hippler M."/>
            <person name="Laroche J."/>
        </authorList>
    </citation>
    <scope>NUCLEOTIDE SEQUENCE [LARGE SCALE GENOMIC DNA]</scope>
    <source>
        <strain evidence="8 9">CCMP1005</strain>
    </source>
</reference>
<protein>
    <recommendedName>
        <fullName evidence="6">Choline transporter-like protein</fullName>
    </recommendedName>
</protein>
<dbReference type="AlphaFoldDB" id="K0RS27"/>
<proteinExistence type="inferred from homology"/>
<comment type="similarity">
    <text evidence="2 6">Belongs to the CTL (choline transporter-like) family.</text>
</comment>
<feature type="transmembrane region" description="Helical" evidence="6">
    <location>
        <begin position="493"/>
        <end position="513"/>
    </location>
</feature>
<feature type="transmembrane region" description="Helical" evidence="6">
    <location>
        <begin position="457"/>
        <end position="481"/>
    </location>
</feature>
<dbReference type="EMBL" id="AGNL01044731">
    <property type="protein sequence ID" value="EJK49492.1"/>
    <property type="molecule type" value="Genomic_DNA"/>
</dbReference>
<feature type="transmembrane region" description="Helical" evidence="6">
    <location>
        <begin position="366"/>
        <end position="384"/>
    </location>
</feature>
<gene>
    <name evidence="8" type="ORF">THAOC_31629</name>
</gene>
<evidence type="ECO:0000256" key="1">
    <source>
        <dbReference type="ARBA" id="ARBA00004141"/>
    </source>
</evidence>
<dbReference type="InterPro" id="IPR007603">
    <property type="entry name" value="Choline_transptr-like"/>
</dbReference>
<feature type="transmembrane region" description="Helical" evidence="6">
    <location>
        <begin position="214"/>
        <end position="235"/>
    </location>
</feature>
<keyword evidence="4 6" id="KW-1133">Transmembrane helix</keyword>
<name>K0RS27_THAOC</name>
<keyword evidence="9" id="KW-1185">Reference proteome</keyword>
<evidence type="ECO:0000313" key="8">
    <source>
        <dbReference type="EMBL" id="EJK49492.1"/>
    </source>
</evidence>
<accession>K0RS27</accession>
<comment type="function">
    <text evidence="6">Choline transporter.</text>
</comment>
<dbReference type="Proteomes" id="UP000266841">
    <property type="component" value="Unassembled WGS sequence"/>
</dbReference>
<sequence>MSRDPDLSSANEGGGGSGIELTVATPLTDLSAQPSPPSSSEIDDICEQSVIVVQRGEAQSPQYRDKWFAVAFLVMVLLVLGLSIVFVPAVLEEMAKSLPGVDIVSGREEEDEDEDKYNTGDYSISVSGHEHDDDWYWFKKHDDWYEDEKNNEDSVSVPLPAFWTIAAVSFFVTPVISIVAFFFLSRNPSCIQYIFWAASVLGTIAYGVTSTSSLIEWVFIGVFMIVYLVRCARLVQAEIPYAVAKLDIGITVLKSNMGVILVALGSYYVAWLLIIPGLISLGWSLDWSIDWEQTTEQTASDSDPTKLDGTPRLFFVFSIYWTLEVCRNIVRTTVAGVGGTWWFSPAEANTFCSPSIWDSLVRSTTYSLGSICFGSFIVPVLELIETTLQRFQNGLLRCIAERGLSYMRDCFRYYNKWAFIYVGVYGYPYIEAGKRVMDVMVARGLKDIIIAEDVVSVLLWAISVCVGFIVWGFTLFVAFAVEEVENQSGWLKAGFFYGFIPGMMLSSILMGLVSGMVDTIIVLYAEAPEELALNHPVVSDEIGPTMVSWLGVDCNGI</sequence>
<dbReference type="PANTHER" id="PTHR12385:SF4">
    <property type="entry name" value="PROTEIN PNS1"/>
    <property type="match status" value="1"/>
</dbReference>